<dbReference type="SMART" id="SM00774">
    <property type="entry name" value="WRKY"/>
    <property type="match status" value="2"/>
</dbReference>
<dbReference type="GO" id="GO:0005634">
    <property type="term" value="C:nucleus"/>
    <property type="evidence" value="ECO:0000318"/>
    <property type="project" value="GO_Central"/>
</dbReference>
<proteinExistence type="inferred from homology"/>
<keyword evidence="8" id="KW-0539">Nucleus</keyword>
<sequence>MVSSREGTDEFASDELQKSQGPDDGSNVIQQIDDSGVCTSQNEEVTPVTPEKSLQDTNPGAHISQVDKEESISSTILHKVSHTPGISSSSLQSSGQEGRTIVREKVSEDGYHWRKYGQKLVKGNEFVRSYYKCTHPSCQVKKQLERSQDGQIADIIYLGQHDHPKPEHNLPLVTGFVLSVAEERGDVPSSTGTEEDHVPHPLKATSSSQISVGTTNEHVKNALSESDKIKDEVDSDDDPHSKRQKKGNHNVEPTAVDKPTNEPRVVIQTLSEVHIVNDGYRWRKYGQKLVKGNPNPRSYYRCSSPGCRVKKHVERASHDPKVVITSYEGQHDHDIPPSRTVTHNATGPSTYTTTIRSGESGVKSGGSDMIVHNSSDPSGNSEEHLNTESRCRNDASGTDMVIHSGSGDDSKSNELMNDKPVAPGGSDAAIIDVVVDASSVSGCRSNDQHDCDSRNESKVNCAAYSAHTINPGSETNPNEQHRPNAEPVQS</sequence>
<evidence type="ECO:0000256" key="7">
    <source>
        <dbReference type="ARBA" id="ARBA00023163"/>
    </source>
</evidence>
<dbReference type="SUPFAM" id="SSF118290">
    <property type="entry name" value="WRKY DNA-binding domain"/>
    <property type="match status" value="2"/>
</dbReference>
<feature type="region of interest" description="Disordered" evidence="10">
    <location>
        <begin position="1"/>
        <end position="71"/>
    </location>
</feature>
<keyword evidence="2" id="KW-0479">Metal-binding</keyword>
<protein>
    <recommendedName>
        <fullName evidence="11">WRKY domain-containing protein</fullName>
    </recommendedName>
</protein>
<evidence type="ECO:0000256" key="2">
    <source>
        <dbReference type="ARBA" id="ARBA00022723"/>
    </source>
</evidence>
<evidence type="ECO:0000259" key="11">
    <source>
        <dbReference type="PROSITE" id="PS50811"/>
    </source>
</evidence>
<evidence type="ECO:0000256" key="1">
    <source>
        <dbReference type="ARBA" id="ARBA00004123"/>
    </source>
</evidence>
<feature type="region of interest" description="Disordered" evidence="10">
    <location>
        <begin position="463"/>
        <end position="490"/>
    </location>
</feature>
<evidence type="ECO:0000256" key="3">
    <source>
        <dbReference type="ARBA" id="ARBA00022737"/>
    </source>
</evidence>
<feature type="compositionally biased region" description="Polar residues" evidence="10">
    <location>
        <begin position="467"/>
        <end position="478"/>
    </location>
</feature>
<feature type="compositionally biased region" description="Basic and acidic residues" evidence="10">
    <location>
        <begin position="381"/>
        <end position="393"/>
    </location>
</feature>
<feature type="compositionally biased region" description="Polar residues" evidence="10">
    <location>
        <begin position="27"/>
        <end position="44"/>
    </location>
</feature>
<feature type="compositionally biased region" description="Polar residues" evidence="10">
    <location>
        <begin position="204"/>
        <end position="216"/>
    </location>
</feature>
<dbReference type="FunFam" id="2.20.25.80:FF:000003">
    <property type="entry name" value="WRKY transcription factor 57"/>
    <property type="match status" value="1"/>
</dbReference>
<dbReference type="InterPro" id="IPR036576">
    <property type="entry name" value="WRKY_dom_sf"/>
</dbReference>
<dbReference type="PANTHER" id="PTHR31221">
    <property type="entry name" value="WRKY TRANSCRIPTION FACTOR PROTEIN 1-RELATED"/>
    <property type="match status" value="1"/>
</dbReference>
<dbReference type="Gene3D" id="2.20.25.80">
    <property type="entry name" value="WRKY domain"/>
    <property type="match status" value="2"/>
</dbReference>
<feature type="region of interest" description="Disordered" evidence="10">
    <location>
        <begin position="184"/>
        <end position="262"/>
    </location>
</feature>
<gene>
    <name evidence="12" type="ORF">MANES_12G062100</name>
</gene>
<dbReference type="InterPro" id="IPR044810">
    <property type="entry name" value="WRKY_plant"/>
</dbReference>
<evidence type="ECO:0000256" key="9">
    <source>
        <dbReference type="ARBA" id="ARBA00061157"/>
    </source>
</evidence>
<accession>A0A251K3N9</accession>
<dbReference type="PANTHER" id="PTHR31221:SF125">
    <property type="entry name" value="WRKY TRANSCRIPTION FACTOR 1"/>
    <property type="match status" value="1"/>
</dbReference>
<dbReference type="InterPro" id="IPR003657">
    <property type="entry name" value="WRKY_dom"/>
</dbReference>
<feature type="compositionally biased region" description="Basic and acidic residues" evidence="10">
    <location>
        <begin position="217"/>
        <end position="232"/>
    </location>
</feature>
<dbReference type="Pfam" id="PF03106">
    <property type="entry name" value="WRKY"/>
    <property type="match status" value="2"/>
</dbReference>
<name>A0A251K3N9_MANES</name>
<evidence type="ECO:0000256" key="5">
    <source>
        <dbReference type="ARBA" id="ARBA00023015"/>
    </source>
</evidence>
<keyword evidence="5" id="KW-0805">Transcription regulation</keyword>
<feature type="compositionally biased region" description="Polar residues" evidence="10">
    <location>
        <begin position="339"/>
        <end position="357"/>
    </location>
</feature>
<evidence type="ECO:0000256" key="4">
    <source>
        <dbReference type="ARBA" id="ARBA00022833"/>
    </source>
</evidence>
<keyword evidence="6" id="KW-0238">DNA-binding</keyword>
<dbReference type="SMR" id="A0A251K3N9"/>
<dbReference type="EMBL" id="CM004398">
    <property type="protein sequence ID" value="OAY34984.1"/>
    <property type="molecule type" value="Genomic_DNA"/>
</dbReference>
<evidence type="ECO:0000256" key="10">
    <source>
        <dbReference type="SAM" id="MobiDB-lite"/>
    </source>
</evidence>
<evidence type="ECO:0000256" key="8">
    <source>
        <dbReference type="ARBA" id="ARBA00023242"/>
    </source>
</evidence>
<feature type="domain" description="WRKY" evidence="11">
    <location>
        <begin position="102"/>
        <end position="166"/>
    </location>
</feature>
<evidence type="ECO:0000313" key="12">
    <source>
        <dbReference type="EMBL" id="OAY34984.1"/>
    </source>
</evidence>
<organism evidence="12">
    <name type="scientific">Manihot esculenta</name>
    <name type="common">Cassava</name>
    <name type="synonym">Jatropha manihot</name>
    <dbReference type="NCBI Taxonomy" id="3983"/>
    <lineage>
        <taxon>Eukaryota</taxon>
        <taxon>Viridiplantae</taxon>
        <taxon>Streptophyta</taxon>
        <taxon>Embryophyta</taxon>
        <taxon>Tracheophyta</taxon>
        <taxon>Spermatophyta</taxon>
        <taxon>Magnoliopsida</taxon>
        <taxon>eudicotyledons</taxon>
        <taxon>Gunneridae</taxon>
        <taxon>Pentapetalae</taxon>
        <taxon>rosids</taxon>
        <taxon>fabids</taxon>
        <taxon>Malpighiales</taxon>
        <taxon>Euphorbiaceae</taxon>
        <taxon>Crotonoideae</taxon>
        <taxon>Manihoteae</taxon>
        <taxon>Manihot</taxon>
    </lineage>
</organism>
<comment type="subcellular location">
    <subcellularLocation>
        <location evidence="1">Nucleus</location>
    </subcellularLocation>
</comment>
<feature type="domain" description="WRKY" evidence="11">
    <location>
        <begin position="271"/>
        <end position="336"/>
    </location>
</feature>
<dbReference type="AlphaFoldDB" id="A0A251K3N9"/>
<keyword evidence="3" id="KW-0677">Repeat</keyword>
<dbReference type="GO" id="GO:0046872">
    <property type="term" value="F:metal ion binding"/>
    <property type="evidence" value="ECO:0007669"/>
    <property type="project" value="UniProtKB-KW"/>
</dbReference>
<keyword evidence="7" id="KW-0804">Transcription</keyword>
<dbReference type="GO" id="GO:0003700">
    <property type="term" value="F:DNA-binding transcription factor activity"/>
    <property type="evidence" value="ECO:0000318"/>
    <property type="project" value="GO_Central"/>
</dbReference>
<feature type="region of interest" description="Disordered" evidence="10">
    <location>
        <begin position="329"/>
        <end position="426"/>
    </location>
</feature>
<keyword evidence="4" id="KW-0862">Zinc</keyword>
<dbReference type="PROSITE" id="PS50811">
    <property type="entry name" value="WRKY"/>
    <property type="match status" value="2"/>
</dbReference>
<dbReference type="EMBL" id="CM004398">
    <property type="protein sequence ID" value="OAY34983.1"/>
    <property type="molecule type" value="Genomic_DNA"/>
</dbReference>
<comment type="similarity">
    <text evidence="9">Belongs to the WRKY group I family.</text>
</comment>
<dbReference type="GO" id="GO:0006355">
    <property type="term" value="P:regulation of DNA-templated transcription"/>
    <property type="evidence" value="ECO:0000318"/>
    <property type="project" value="GO_Central"/>
</dbReference>
<evidence type="ECO:0000256" key="6">
    <source>
        <dbReference type="ARBA" id="ARBA00023125"/>
    </source>
</evidence>
<dbReference type="FunFam" id="2.20.25.80:FF:000006">
    <property type="entry name" value="WRKY transcription factor"/>
    <property type="match status" value="1"/>
</dbReference>
<dbReference type="GO" id="GO:0000976">
    <property type="term" value="F:transcription cis-regulatory region binding"/>
    <property type="evidence" value="ECO:0000318"/>
    <property type="project" value="GO_Central"/>
</dbReference>
<reference evidence="12" key="1">
    <citation type="submission" date="2016-02" db="EMBL/GenBank/DDBJ databases">
        <title>WGS assembly of Manihot esculenta.</title>
        <authorList>
            <person name="Bredeson J.V."/>
            <person name="Prochnik S.E."/>
            <person name="Lyons J.B."/>
            <person name="Schmutz J."/>
            <person name="Grimwood J."/>
            <person name="Vrebalov J."/>
            <person name="Bart R.S."/>
            <person name="Amuge T."/>
            <person name="Ferguson M.E."/>
            <person name="Green R."/>
            <person name="Putnam N."/>
            <person name="Stites J."/>
            <person name="Rounsley S."/>
            <person name="Rokhsar D.S."/>
        </authorList>
    </citation>
    <scope>NUCLEOTIDE SEQUENCE [LARGE SCALE GENOMIC DNA]</scope>
    <source>
        <tissue evidence="12">Leaf</tissue>
    </source>
</reference>